<keyword evidence="1 3" id="KW-0732">Signal</keyword>
<evidence type="ECO:0008006" key="6">
    <source>
        <dbReference type="Google" id="ProtNLM"/>
    </source>
</evidence>
<evidence type="ECO:0000313" key="4">
    <source>
        <dbReference type="EMBL" id="RAW00004.1"/>
    </source>
</evidence>
<accession>A0A364XZQ7</accession>
<dbReference type="Gene3D" id="3.40.50.1820">
    <property type="entry name" value="alpha/beta hydrolase"/>
    <property type="match status" value="1"/>
</dbReference>
<feature type="chain" id="PRO_5016900974" description="Poly(3-hydroxybutyrate) depolymerase" evidence="3">
    <location>
        <begin position="25"/>
        <end position="312"/>
    </location>
</feature>
<sequence length="312" mass="34078">MKNLRKTIFVPFFVAGLLSLSACGDESLDPTPVVTEATTTVETENINARSTTSSYSDLTALPPDTGGTQKAVTLGTNGTPFGYYAYTPGGYSSNTQKYPVLIFLHGKSERGDGKTTLSRVLNQGIPKMIANKTWKTSYPMIVISPQFHLSVGNSNNWGGGDANYLKNFIKYIITKYRINPSRIYLTGLSHGGNGVWDYISLVDDASSYIAAAAPVASYGARKGYKMHDETPIWAFVGESDVTNFNTSKAFVTNYNAQSPAPLYKAKLSGFIGVGHDCWTRTYSGSGIGTANPLYDAFNQKLTDWMFKYKRTN</sequence>
<reference evidence="4 5" key="1">
    <citation type="submission" date="2018-06" db="EMBL/GenBank/DDBJ databases">
        <title>Chryseolinea flavus sp. nov., a member of the phylum Bacteroidetes isolated from soil.</title>
        <authorList>
            <person name="Li Y."/>
            <person name="Wang J."/>
        </authorList>
    </citation>
    <scope>NUCLEOTIDE SEQUENCE [LARGE SCALE GENOMIC DNA]</scope>
    <source>
        <strain evidence="4 5">SDU1-6</strain>
    </source>
</reference>
<evidence type="ECO:0000256" key="1">
    <source>
        <dbReference type="ARBA" id="ARBA00022729"/>
    </source>
</evidence>
<name>A0A364XZQ7_9BACT</name>
<comment type="caution">
    <text evidence="4">The sequence shown here is derived from an EMBL/GenBank/DDBJ whole genome shotgun (WGS) entry which is preliminary data.</text>
</comment>
<evidence type="ECO:0000313" key="5">
    <source>
        <dbReference type="Proteomes" id="UP000251889"/>
    </source>
</evidence>
<proteinExistence type="predicted"/>
<gene>
    <name evidence="4" type="ORF">DQQ10_15715</name>
</gene>
<dbReference type="AlphaFoldDB" id="A0A364XZQ7"/>
<keyword evidence="2" id="KW-0378">Hydrolase</keyword>
<keyword evidence="5" id="KW-1185">Reference proteome</keyword>
<dbReference type="InterPro" id="IPR029058">
    <property type="entry name" value="AB_hydrolase_fold"/>
</dbReference>
<dbReference type="GO" id="GO:0016787">
    <property type="term" value="F:hydrolase activity"/>
    <property type="evidence" value="ECO:0007669"/>
    <property type="project" value="UniProtKB-KW"/>
</dbReference>
<dbReference type="PANTHER" id="PTHR43037">
    <property type="entry name" value="UNNAMED PRODUCT-RELATED"/>
    <property type="match status" value="1"/>
</dbReference>
<dbReference type="InterPro" id="IPR050955">
    <property type="entry name" value="Plant_Biomass_Hydrol_Est"/>
</dbReference>
<dbReference type="EMBL" id="QMFY01000008">
    <property type="protein sequence ID" value="RAW00004.1"/>
    <property type="molecule type" value="Genomic_DNA"/>
</dbReference>
<dbReference type="RefSeq" id="WP_112747842.1">
    <property type="nucleotide sequence ID" value="NZ_QMFY01000008.1"/>
</dbReference>
<organism evidence="4 5">
    <name type="scientific">Pseudochryseolinea flava</name>
    <dbReference type="NCBI Taxonomy" id="2059302"/>
    <lineage>
        <taxon>Bacteria</taxon>
        <taxon>Pseudomonadati</taxon>
        <taxon>Bacteroidota</taxon>
        <taxon>Cytophagia</taxon>
        <taxon>Cytophagales</taxon>
        <taxon>Fulvivirgaceae</taxon>
        <taxon>Pseudochryseolinea</taxon>
    </lineage>
</organism>
<dbReference type="SUPFAM" id="SSF53474">
    <property type="entry name" value="alpha/beta-Hydrolases"/>
    <property type="match status" value="1"/>
</dbReference>
<evidence type="ECO:0000256" key="2">
    <source>
        <dbReference type="ARBA" id="ARBA00022801"/>
    </source>
</evidence>
<dbReference type="OrthoDB" id="9764953at2"/>
<feature type="signal peptide" evidence="3">
    <location>
        <begin position="1"/>
        <end position="24"/>
    </location>
</feature>
<evidence type="ECO:0000256" key="3">
    <source>
        <dbReference type="SAM" id="SignalP"/>
    </source>
</evidence>
<dbReference type="PROSITE" id="PS51257">
    <property type="entry name" value="PROKAR_LIPOPROTEIN"/>
    <property type="match status" value="1"/>
</dbReference>
<dbReference type="Proteomes" id="UP000251889">
    <property type="component" value="Unassembled WGS sequence"/>
</dbReference>
<dbReference type="PANTHER" id="PTHR43037:SF5">
    <property type="entry name" value="FERULOYL ESTERASE"/>
    <property type="match status" value="1"/>
</dbReference>
<protein>
    <recommendedName>
        <fullName evidence="6">Poly(3-hydroxybutyrate) depolymerase</fullName>
    </recommendedName>
</protein>